<keyword evidence="2" id="KW-1185">Reference proteome</keyword>
<dbReference type="EMBL" id="JARIHO010000037">
    <property type="protein sequence ID" value="KAJ7330283.1"/>
    <property type="molecule type" value="Genomic_DNA"/>
</dbReference>
<name>A0AAD7EJR1_9AGAR</name>
<comment type="caution">
    <text evidence="1">The sequence shown here is derived from an EMBL/GenBank/DDBJ whole genome shotgun (WGS) entry which is preliminary data.</text>
</comment>
<sequence length="185" mass="20493">MSDELQSIKIIGERGPRYQIQRAGTDSKTGKPWEPSWTSKSSMAKDLVAVWKEKLRKIADEWNQANPGGSKGMCNQNAGLSQLINEAGLHIRVKAAKIDGRIERDVLPDMKEECGGLGSIGSKVETRGGKKLRSRRIGAGCNFGTEMPLGGRDMSRRGFLRRIMPRWGHAASKVKQSNSPLELYR</sequence>
<evidence type="ECO:0000313" key="2">
    <source>
        <dbReference type="Proteomes" id="UP001218218"/>
    </source>
</evidence>
<proteinExistence type="predicted"/>
<dbReference type="AlphaFoldDB" id="A0AAD7EJR1"/>
<gene>
    <name evidence="1" type="ORF">DFH08DRAFT_940269</name>
</gene>
<evidence type="ECO:0000313" key="1">
    <source>
        <dbReference type="EMBL" id="KAJ7330283.1"/>
    </source>
</evidence>
<reference evidence="1" key="1">
    <citation type="submission" date="2023-03" db="EMBL/GenBank/DDBJ databases">
        <title>Massive genome expansion in bonnet fungi (Mycena s.s.) driven by repeated elements and novel gene families across ecological guilds.</title>
        <authorList>
            <consortium name="Lawrence Berkeley National Laboratory"/>
            <person name="Harder C.B."/>
            <person name="Miyauchi S."/>
            <person name="Viragh M."/>
            <person name="Kuo A."/>
            <person name="Thoen E."/>
            <person name="Andreopoulos B."/>
            <person name="Lu D."/>
            <person name="Skrede I."/>
            <person name="Drula E."/>
            <person name="Henrissat B."/>
            <person name="Morin E."/>
            <person name="Kohler A."/>
            <person name="Barry K."/>
            <person name="LaButti K."/>
            <person name="Morin E."/>
            <person name="Salamov A."/>
            <person name="Lipzen A."/>
            <person name="Mereny Z."/>
            <person name="Hegedus B."/>
            <person name="Baldrian P."/>
            <person name="Stursova M."/>
            <person name="Weitz H."/>
            <person name="Taylor A."/>
            <person name="Grigoriev I.V."/>
            <person name="Nagy L.G."/>
            <person name="Martin F."/>
            <person name="Kauserud H."/>
        </authorList>
    </citation>
    <scope>NUCLEOTIDE SEQUENCE</scope>
    <source>
        <strain evidence="1">CBHHK002</strain>
    </source>
</reference>
<accession>A0AAD7EJR1</accession>
<dbReference type="Proteomes" id="UP001218218">
    <property type="component" value="Unassembled WGS sequence"/>
</dbReference>
<organism evidence="1 2">
    <name type="scientific">Mycena albidolilacea</name>
    <dbReference type="NCBI Taxonomy" id="1033008"/>
    <lineage>
        <taxon>Eukaryota</taxon>
        <taxon>Fungi</taxon>
        <taxon>Dikarya</taxon>
        <taxon>Basidiomycota</taxon>
        <taxon>Agaricomycotina</taxon>
        <taxon>Agaricomycetes</taxon>
        <taxon>Agaricomycetidae</taxon>
        <taxon>Agaricales</taxon>
        <taxon>Marasmiineae</taxon>
        <taxon>Mycenaceae</taxon>
        <taxon>Mycena</taxon>
    </lineage>
</organism>
<protein>
    <submittedName>
        <fullName evidence="1">Uncharacterized protein</fullName>
    </submittedName>
</protein>